<sequence>VPQRKVSSSLGMEKEEPKRRPGRLSAKPTPAKMETKPKKFPAKDLTYAPRIGSMES</sequence>
<dbReference type="GO" id="GO:0005634">
    <property type="term" value="C:nucleus"/>
    <property type="evidence" value="ECO:0007669"/>
    <property type="project" value="UniProtKB-SubCell"/>
</dbReference>
<comment type="similarity">
    <text evidence="2">Belongs to the HMGN family.</text>
</comment>
<name>A0A8C6CJ85_MOSMO</name>
<evidence type="ECO:0000256" key="2">
    <source>
        <dbReference type="ARBA" id="ARBA00007696"/>
    </source>
</evidence>
<evidence type="ECO:0000256" key="4">
    <source>
        <dbReference type="ARBA" id="ARBA00023242"/>
    </source>
</evidence>
<dbReference type="Ensembl" id="ENSMMST00000002391.1">
    <property type="protein sequence ID" value="ENSMMSP00000002182.1"/>
    <property type="gene ID" value="ENSMMSG00000001726.1"/>
</dbReference>
<reference evidence="6" key="2">
    <citation type="submission" date="2025-09" db="UniProtKB">
        <authorList>
            <consortium name="Ensembl"/>
        </authorList>
    </citation>
    <scope>IDENTIFICATION</scope>
</reference>
<accession>A0A8C6CJ85</accession>
<dbReference type="Proteomes" id="UP000694544">
    <property type="component" value="Unplaced"/>
</dbReference>
<reference evidence="6" key="1">
    <citation type="submission" date="2025-08" db="UniProtKB">
        <authorList>
            <consortium name="Ensembl"/>
        </authorList>
    </citation>
    <scope>IDENTIFICATION</scope>
</reference>
<dbReference type="Pfam" id="PF01101">
    <property type="entry name" value="HMG14_17"/>
    <property type="match status" value="1"/>
</dbReference>
<evidence type="ECO:0000256" key="5">
    <source>
        <dbReference type="SAM" id="MobiDB-lite"/>
    </source>
</evidence>
<evidence type="ECO:0000313" key="7">
    <source>
        <dbReference type="Proteomes" id="UP000694544"/>
    </source>
</evidence>
<dbReference type="SMART" id="SM00527">
    <property type="entry name" value="HMG17"/>
    <property type="match status" value="1"/>
</dbReference>
<keyword evidence="3" id="KW-0238">DNA-binding</keyword>
<protein>
    <submittedName>
        <fullName evidence="6">Uncharacterized protein</fullName>
    </submittedName>
</protein>
<dbReference type="GO" id="GO:0006325">
    <property type="term" value="P:chromatin organization"/>
    <property type="evidence" value="ECO:0007669"/>
    <property type="project" value="TreeGrafter"/>
</dbReference>
<dbReference type="GO" id="GO:0000785">
    <property type="term" value="C:chromatin"/>
    <property type="evidence" value="ECO:0007669"/>
    <property type="project" value="InterPro"/>
</dbReference>
<dbReference type="InterPro" id="IPR000079">
    <property type="entry name" value="HMGN_fam"/>
</dbReference>
<dbReference type="GO" id="GO:0031492">
    <property type="term" value="F:nucleosomal DNA binding"/>
    <property type="evidence" value="ECO:0007669"/>
    <property type="project" value="InterPro"/>
</dbReference>
<feature type="compositionally biased region" description="Polar residues" evidence="5">
    <location>
        <begin position="1"/>
        <end position="10"/>
    </location>
</feature>
<evidence type="ECO:0000313" key="6">
    <source>
        <dbReference type="Ensembl" id="ENSMMSP00000002182.1"/>
    </source>
</evidence>
<dbReference type="PANTHER" id="PTHR23087">
    <property type="entry name" value="NONHISTONE CHROMOSOMAL PROTEIN HMG"/>
    <property type="match status" value="1"/>
</dbReference>
<dbReference type="PRINTS" id="PR00925">
    <property type="entry name" value="NONHISHMG17"/>
</dbReference>
<keyword evidence="4" id="KW-0539">Nucleus</keyword>
<dbReference type="GeneTree" id="ENSGT01140000282620"/>
<feature type="region of interest" description="Disordered" evidence="5">
    <location>
        <begin position="1"/>
        <end position="56"/>
    </location>
</feature>
<organism evidence="6 7">
    <name type="scientific">Moschus moschiferus</name>
    <name type="common">Siberian musk deer</name>
    <name type="synonym">Moschus sibiricus</name>
    <dbReference type="NCBI Taxonomy" id="68415"/>
    <lineage>
        <taxon>Eukaryota</taxon>
        <taxon>Metazoa</taxon>
        <taxon>Chordata</taxon>
        <taxon>Craniata</taxon>
        <taxon>Vertebrata</taxon>
        <taxon>Euteleostomi</taxon>
        <taxon>Mammalia</taxon>
        <taxon>Eutheria</taxon>
        <taxon>Laurasiatheria</taxon>
        <taxon>Artiodactyla</taxon>
        <taxon>Ruminantia</taxon>
        <taxon>Pecora</taxon>
        <taxon>Moschidae</taxon>
        <taxon>Moschus</taxon>
    </lineage>
</organism>
<evidence type="ECO:0000256" key="1">
    <source>
        <dbReference type="ARBA" id="ARBA00004123"/>
    </source>
</evidence>
<dbReference type="AlphaFoldDB" id="A0A8C6CJ85"/>
<dbReference type="PANTHER" id="PTHR23087:SF12">
    <property type="entry name" value="NON-HISTONE CHROMOSOMAL PROTEIN HMG-14"/>
    <property type="match status" value="1"/>
</dbReference>
<comment type="subcellular location">
    <subcellularLocation>
        <location evidence="1">Nucleus</location>
    </subcellularLocation>
</comment>
<proteinExistence type="inferred from homology"/>
<keyword evidence="7" id="KW-1185">Reference proteome</keyword>
<evidence type="ECO:0000256" key="3">
    <source>
        <dbReference type="ARBA" id="ARBA00023125"/>
    </source>
</evidence>